<evidence type="ECO:0000256" key="10">
    <source>
        <dbReference type="ARBA" id="ARBA00030857"/>
    </source>
</evidence>
<comment type="cofactor">
    <cofactor evidence="1">
        <name>pyridoxal 5'-phosphate</name>
        <dbReference type="ChEBI" id="CHEBI:597326"/>
    </cofactor>
</comment>
<dbReference type="GO" id="GO:0009450">
    <property type="term" value="P:gamma-aminobutyric acid catabolic process"/>
    <property type="evidence" value="ECO:0007669"/>
    <property type="project" value="TreeGrafter"/>
</dbReference>
<dbReference type="Proteomes" id="UP000192578">
    <property type="component" value="Unassembled WGS sequence"/>
</dbReference>
<dbReference type="GO" id="GO:0047298">
    <property type="term" value="F:(S)-3-amino-2-methylpropionate transaminase activity"/>
    <property type="evidence" value="ECO:0007669"/>
    <property type="project" value="UniProtKB-EC"/>
</dbReference>
<name>A0A9X6RMN6_HYPEX</name>
<protein>
    <recommendedName>
        <fullName evidence="10">(S)-3-amino-2-methylpropionate transaminase</fullName>
        <ecNumber evidence="4">2.6.1.19</ecNumber>
        <ecNumber evidence="3">2.6.1.22</ecNumber>
    </recommendedName>
    <alternativeName>
        <fullName evidence="11">GABA aminotransferase</fullName>
    </alternativeName>
    <alternativeName>
        <fullName evidence="9">Gamma-amino-N-butyrate transaminase</fullName>
    </alternativeName>
    <alternativeName>
        <fullName evidence="8">L-AIBAT</fullName>
    </alternativeName>
</protein>
<organism evidence="13 14">
    <name type="scientific">Hypsibius exemplaris</name>
    <name type="common">Freshwater tardigrade</name>
    <dbReference type="NCBI Taxonomy" id="2072580"/>
    <lineage>
        <taxon>Eukaryota</taxon>
        <taxon>Metazoa</taxon>
        <taxon>Ecdysozoa</taxon>
        <taxon>Tardigrada</taxon>
        <taxon>Eutardigrada</taxon>
        <taxon>Parachela</taxon>
        <taxon>Hypsibioidea</taxon>
        <taxon>Hypsibiidae</taxon>
        <taxon>Hypsibius</taxon>
    </lineage>
</organism>
<evidence type="ECO:0000256" key="2">
    <source>
        <dbReference type="ARBA" id="ARBA00008954"/>
    </source>
</evidence>
<dbReference type="PIRSF" id="PIRSF000521">
    <property type="entry name" value="Transaminase_4ab_Lys_Orn"/>
    <property type="match status" value="1"/>
</dbReference>
<dbReference type="Pfam" id="PF00202">
    <property type="entry name" value="Aminotran_3"/>
    <property type="match status" value="1"/>
</dbReference>
<dbReference type="InterPro" id="IPR005814">
    <property type="entry name" value="Aminotrans_3"/>
</dbReference>
<comment type="caution">
    <text evidence="13">The sequence shown here is derived from an EMBL/GenBank/DDBJ whole genome shotgun (WGS) entry which is preliminary data.</text>
</comment>
<reference evidence="14" key="1">
    <citation type="submission" date="2017-01" db="EMBL/GenBank/DDBJ databases">
        <title>Comparative genomics of anhydrobiosis in the tardigrade Hypsibius dujardini.</title>
        <authorList>
            <person name="Yoshida Y."/>
            <person name="Koutsovoulos G."/>
            <person name="Laetsch D."/>
            <person name="Stevens L."/>
            <person name="Kumar S."/>
            <person name="Horikawa D."/>
            <person name="Ishino K."/>
            <person name="Komine S."/>
            <person name="Tomita M."/>
            <person name="Blaxter M."/>
            <person name="Arakawa K."/>
        </authorList>
    </citation>
    <scope>NUCLEOTIDE SEQUENCE [LARGE SCALE GENOMIC DNA]</scope>
    <source>
        <strain evidence="14">Z151</strain>
    </source>
</reference>
<dbReference type="AlphaFoldDB" id="A0A9X6RMN6"/>
<keyword evidence="5 13" id="KW-0032">Aminotransferase</keyword>
<evidence type="ECO:0000256" key="11">
    <source>
        <dbReference type="ARBA" id="ARBA00031787"/>
    </source>
</evidence>
<evidence type="ECO:0000313" key="13">
    <source>
        <dbReference type="EMBL" id="OWA53240.1"/>
    </source>
</evidence>
<evidence type="ECO:0000256" key="12">
    <source>
        <dbReference type="RuleBase" id="RU003560"/>
    </source>
</evidence>
<dbReference type="PROSITE" id="PS00600">
    <property type="entry name" value="AA_TRANSFER_CLASS_3"/>
    <property type="match status" value="1"/>
</dbReference>
<dbReference type="InterPro" id="IPR049704">
    <property type="entry name" value="Aminotrans_3_PPA_site"/>
</dbReference>
<dbReference type="PANTHER" id="PTHR43206">
    <property type="entry name" value="AMINOTRANSFERASE"/>
    <property type="match status" value="1"/>
</dbReference>
<dbReference type="EMBL" id="MTYJ01000310">
    <property type="protein sequence ID" value="OWA53240.1"/>
    <property type="molecule type" value="Genomic_DNA"/>
</dbReference>
<dbReference type="GO" id="GO:0034386">
    <property type="term" value="F:4-aminobutyrate:2-oxoglutarate transaminase activity"/>
    <property type="evidence" value="ECO:0007669"/>
    <property type="project" value="UniProtKB-EC"/>
</dbReference>
<dbReference type="InterPro" id="IPR015421">
    <property type="entry name" value="PyrdxlP-dep_Trfase_major"/>
</dbReference>
<proteinExistence type="inferred from homology"/>
<dbReference type="EC" id="2.6.1.22" evidence="3"/>
<comment type="similarity">
    <text evidence="2 12">Belongs to the class-III pyridoxal-phosphate-dependent aminotransferase family.</text>
</comment>
<evidence type="ECO:0000256" key="4">
    <source>
        <dbReference type="ARBA" id="ARBA00012912"/>
    </source>
</evidence>
<dbReference type="FunFam" id="3.40.640.10:FF:000029">
    <property type="entry name" value="4-aminobutyrate aminotransferase, mitochondrial"/>
    <property type="match status" value="1"/>
</dbReference>
<dbReference type="InterPro" id="IPR015422">
    <property type="entry name" value="PyrdxlP-dep_Trfase_small"/>
</dbReference>
<dbReference type="InterPro" id="IPR015424">
    <property type="entry name" value="PyrdxlP-dep_Trfase"/>
</dbReference>
<accession>A0A9X6RMN6</accession>
<dbReference type="OrthoDB" id="5419315at2759"/>
<keyword evidence="14" id="KW-1185">Reference proteome</keyword>
<dbReference type="Gene3D" id="3.40.640.10">
    <property type="entry name" value="Type I PLP-dependent aspartate aminotransferase-like (Major domain)"/>
    <property type="match status" value="1"/>
</dbReference>
<evidence type="ECO:0000256" key="6">
    <source>
        <dbReference type="ARBA" id="ARBA00022679"/>
    </source>
</evidence>
<sequence length="500" mass="55697">MNSMRLCQSVLRSAAPYGVRQAHQAAAARVVEKAQSIVDGEPSGPVVRTKVPGPQSIAMQKELSQLQNSKAVQFFADYEKSVGNYIADVDGNVMLDTYMQISSIPLGYNHPDLMKVTQGREYQALSINRPALGNMPPRDFVERLHNALSVVAPKGLKHVQTMACGSCSNENAYKVIFIWYNSKIRKGKAFTEEELQQCLVNKGPACPDLSMMSFKGGFHGRTFGCLATTHTKAVHKRDVPSMDWPVASFPQYKYPLEQNVDHNAKEDVRCLQEVQSLFDAYQKKGRPVAGVVVEPIQAEGGDNHGSPRFFQELQRIVKKNGAALLIDEVQTGMGATGTIWAHEQLGLDSPPDIVTFSKKMMTGGYFYTDEMHLDEPYRIFNTWLGDPTKIMLLEETVKVIKRDNLLEVVKDSADALEEGLLDIQNSFPKLISNSRGRGTFRAFDLPTTESRDKFINEIRNAGVQMGGSGTHSVRLRPALIFQRHHAEQFLDIATSVLKKF</sequence>
<dbReference type="Gene3D" id="3.90.1150.10">
    <property type="entry name" value="Aspartate Aminotransferase, domain 1"/>
    <property type="match status" value="1"/>
</dbReference>
<dbReference type="CDD" id="cd00610">
    <property type="entry name" value="OAT_like"/>
    <property type="match status" value="1"/>
</dbReference>
<evidence type="ECO:0000256" key="5">
    <source>
        <dbReference type="ARBA" id="ARBA00022576"/>
    </source>
</evidence>
<evidence type="ECO:0000256" key="8">
    <source>
        <dbReference type="ARBA" id="ARBA00029760"/>
    </source>
</evidence>
<evidence type="ECO:0000313" key="14">
    <source>
        <dbReference type="Proteomes" id="UP000192578"/>
    </source>
</evidence>
<keyword evidence="6" id="KW-0808">Transferase</keyword>
<gene>
    <name evidence="13" type="ORF">BV898_17675</name>
</gene>
<dbReference type="PANTHER" id="PTHR43206:SF1">
    <property type="entry name" value="4-AMINOBUTYRATE AMINOTRANSFERASE, MITOCHONDRIAL"/>
    <property type="match status" value="1"/>
</dbReference>
<dbReference type="InterPro" id="IPR004631">
    <property type="entry name" value="4NH2But_aminotransferase_euk"/>
</dbReference>
<evidence type="ECO:0000256" key="9">
    <source>
        <dbReference type="ARBA" id="ARBA00030204"/>
    </source>
</evidence>
<dbReference type="NCBIfam" id="TIGR00699">
    <property type="entry name" value="GABAtrns_euk"/>
    <property type="match status" value="1"/>
</dbReference>
<evidence type="ECO:0000256" key="3">
    <source>
        <dbReference type="ARBA" id="ARBA00012876"/>
    </source>
</evidence>
<evidence type="ECO:0000256" key="7">
    <source>
        <dbReference type="ARBA" id="ARBA00022898"/>
    </source>
</evidence>
<dbReference type="GO" id="GO:0005739">
    <property type="term" value="C:mitochondrion"/>
    <property type="evidence" value="ECO:0007669"/>
    <property type="project" value="TreeGrafter"/>
</dbReference>
<dbReference type="SUPFAM" id="SSF53383">
    <property type="entry name" value="PLP-dependent transferases"/>
    <property type="match status" value="1"/>
</dbReference>
<dbReference type="EC" id="2.6.1.19" evidence="4"/>
<keyword evidence="7 12" id="KW-0663">Pyridoxal phosphate</keyword>
<dbReference type="GO" id="GO:0030170">
    <property type="term" value="F:pyridoxal phosphate binding"/>
    <property type="evidence" value="ECO:0007669"/>
    <property type="project" value="InterPro"/>
</dbReference>
<evidence type="ECO:0000256" key="1">
    <source>
        <dbReference type="ARBA" id="ARBA00001933"/>
    </source>
</evidence>